<dbReference type="EMBL" id="MT144101">
    <property type="protein sequence ID" value="QJA48758.1"/>
    <property type="molecule type" value="Genomic_DNA"/>
</dbReference>
<proteinExistence type="predicted"/>
<evidence type="ECO:0000313" key="2">
    <source>
        <dbReference type="EMBL" id="QJH98768.1"/>
    </source>
</evidence>
<evidence type="ECO:0000313" key="1">
    <source>
        <dbReference type="EMBL" id="QJA48758.1"/>
    </source>
</evidence>
<dbReference type="EMBL" id="MT144751">
    <property type="protein sequence ID" value="QJH98768.1"/>
    <property type="molecule type" value="Genomic_DNA"/>
</dbReference>
<reference evidence="1" key="1">
    <citation type="submission" date="2020-03" db="EMBL/GenBank/DDBJ databases">
        <title>The deep terrestrial virosphere.</title>
        <authorList>
            <person name="Holmfeldt K."/>
            <person name="Nilsson E."/>
            <person name="Simone D."/>
            <person name="Lopez-Fernandez M."/>
            <person name="Wu X."/>
            <person name="de Brujin I."/>
            <person name="Lundin D."/>
            <person name="Andersson A."/>
            <person name="Bertilsson S."/>
            <person name="Dopson M."/>
        </authorList>
    </citation>
    <scope>NUCLEOTIDE SEQUENCE</scope>
    <source>
        <strain evidence="1">TM448A01146</strain>
        <strain evidence="2">TM448B01392</strain>
    </source>
</reference>
<organism evidence="1">
    <name type="scientific">viral metagenome</name>
    <dbReference type="NCBI Taxonomy" id="1070528"/>
    <lineage>
        <taxon>unclassified sequences</taxon>
        <taxon>metagenomes</taxon>
        <taxon>organismal metagenomes</taxon>
    </lineage>
</organism>
<protein>
    <submittedName>
        <fullName evidence="1">Uncharacterized protein</fullName>
    </submittedName>
</protein>
<sequence length="88" mass="10080">MGQIDYEVLPEHIRAGVRRYVERGTIPGDFLQAVIKNQLKESFALADRVNIDNMFDIVGFFYNEVPGSCWGSEEKMIKWNEKGGLLEV</sequence>
<accession>A0A6H1ZML9</accession>
<name>A0A6H1ZML9_9ZZZZ</name>
<dbReference type="AlphaFoldDB" id="A0A6H1ZML9"/>
<gene>
    <name evidence="1" type="ORF">TM448A01146_0029</name>
    <name evidence="2" type="ORF">TM448B01392_0029</name>
</gene>